<dbReference type="KEGG" id="vg:26516959"/>
<dbReference type="GO" id="GO:0005524">
    <property type="term" value="F:ATP binding"/>
    <property type="evidence" value="ECO:0007669"/>
    <property type="project" value="InterPro"/>
</dbReference>
<dbReference type="PANTHER" id="PTHR42759">
    <property type="entry name" value="MOXR FAMILY PROTEIN"/>
    <property type="match status" value="1"/>
</dbReference>
<dbReference type="Gene3D" id="3.40.50.300">
    <property type="entry name" value="P-loop containing nucleotide triphosphate hydrolases"/>
    <property type="match status" value="1"/>
</dbReference>
<dbReference type="InterPro" id="IPR027417">
    <property type="entry name" value="P-loop_NTPase"/>
</dbReference>
<organism evidence="3 4">
    <name type="scientific">Gordonia phage GMA3</name>
    <dbReference type="NCBI Taxonomy" id="1647284"/>
    <lineage>
        <taxon>Viruses</taxon>
        <taxon>Duplodnaviria</taxon>
        <taxon>Heunggongvirae</taxon>
        <taxon>Uroviricota</taxon>
        <taxon>Caudoviricetes</taxon>
        <taxon>Gamtrevirus</taxon>
        <taxon>Gamtrevirus GMA3</taxon>
    </lineage>
</organism>
<dbReference type="InterPro" id="IPR011704">
    <property type="entry name" value="ATPase_dyneun-rel_AAA"/>
</dbReference>
<dbReference type="CDD" id="cd00009">
    <property type="entry name" value="AAA"/>
    <property type="match status" value="1"/>
</dbReference>
<dbReference type="Pfam" id="PF07728">
    <property type="entry name" value="AAA_5"/>
    <property type="match status" value="1"/>
</dbReference>
<name>A0A0K0NKM8_9CAUD</name>
<feature type="region of interest" description="Disordered" evidence="1">
    <location>
        <begin position="207"/>
        <end position="226"/>
    </location>
</feature>
<dbReference type="GO" id="GO:0016887">
    <property type="term" value="F:ATP hydrolysis activity"/>
    <property type="evidence" value="ECO:0007669"/>
    <property type="project" value="InterPro"/>
</dbReference>
<dbReference type="PANTHER" id="PTHR42759:SF6">
    <property type="entry name" value="REGULATORY PROTEIN-RELATED"/>
    <property type="match status" value="1"/>
</dbReference>
<dbReference type="SUPFAM" id="SSF52540">
    <property type="entry name" value="P-loop containing nucleoside triphosphate hydrolases"/>
    <property type="match status" value="1"/>
</dbReference>
<feature type="compositionally biased region" description="Acidic residues" evidence="1">
    <location>
        <begin position="210"/>
        <end position="219"/>
    </location>
</feature>
<dbReference type="OrthoDB" id="7173at10239"/>
<protein>
    <submittedName>
        <fullName evidence="3">Putative ATPase family protein</fullName>
    </submittedName>
</protein>
<evidence type="ECO:0000256" key="1">
    <source>
        <dbReference type="SAM" id="MobiDB-lite"/>
    </source>
</evidence>
<keyword evidence="4" id="KW-1185">Reference proteome</keyword>
<gene>
    <name evidence="3" type="ORF">GMA3_88</name>
</gene>
<dbReference type="EMBL" id="KR063279">
    <property type="protein sequence ID" value="AKL88265.1"/>
    <property type="molecule type" value="Genomic_DNA"/>
</dbReference>
<dbReference type="GeneID" id="26516959"/>
<dbReference type="InterPro" id="IPR050764">
    <property type="entry name" value="CbbQ/NirQ/NorQ/GpvN"/>
</dbReference>
<reference evidence="3 4" key="1">
    <citation type="journal article" date="2015" name="PLoS ONE">
        <title>Lysis to Kill: Evaluation of the Lytic Abilities, and Genomics of Nine Bacteriophages Infective for Gordonia spp. and Their Potential Use in Activated Sludge Foam Biocontrol.</title>
        <authorList>
            <person name="Dyson Z.A."/>
            <person name="Tucci J."/>
            <person name="Seviour R.J."/>
            <person name="Petrovski S."/>
        </authorList>
    </citation>
    <scope>NUCLEOTIDE SEQUENCE [LARGE SCALE GENOMIC DNA]</scope>
</reference>
<evidence type="ECO:0000313" key="4">
    <source>
        <dbReference type="Proteomes" id="UP000204451"/>
    </source>
</evidence>
<dbReference type="RefSeq" id="YP_009188656.1">
    <property type="nucleotide sequence ID" value="NC_028668.1"/>
</dbReference>
<dbReference type="Proteomes" id="UP000204451">
    <property type="component" value="Segment"/>
</dbReference>
<evidence type="ECO:0000313" key="3">
    <source>
        <dbReference type="EMBL" id="AKL88265.1"/>
    </source>
</evidence>
<feature type="domain" description="ATPase dynein-related AAA" evidence="2">
    <location>
        <begin position="306"/>
        <end position="417"/>
    </location>
</feature>
<proteinExistence type="predicted"/>
<evidence type="ECO:0000259" key="2">
    <source>
        <dbReference type="Pfam" id="PF07728"/>
    </source>
</evidence>
<sequence>MTTPNFSVPTPASKPAVTCETCRFFIAEGDKKSQSEMTGRNTSGGAICGRHRMFLSTVNTEMNTVFMDAELAAIASRCGNYDPNKGETRYSPGNEVKFGNPMNEKGETLNARDKYLKARDKVNNLTEPSTCLQCAFFVRDSEMISEVGIASNGCRLLSITIKPGTAADSANGCKVGIMQNEFKEVGLGVLVDSIELVVSKHLVPPREIQFPEEDEEDTDNQGNAERVLTDEEKSAGIVEWEEIKNPSQGGPSIFIPIFDPNVFDEEERSKIPNTGDDEHPENYVDHQNILYRAAAIWLGLNQTPALNGIPGVGKTEAFRYIAWKMRLPFERVSITNRTELDDLAGKMQVSPDRGTYFQYGRIPKAWAKPCVIVIDEPNVGPPDVWQFLRPLTDNSKQLVLDMNNGERISKNKFCFMGMAFNPTWDLRNVGTHEISDADGSRLMHISVPAPTEALERKIITEACKVDGYKIPNTILDSIMRIAKDIRELAPQDFPVHWGIRQQIKVARAAQYFTIKDCYRMAAADLLHPDDSEQIFQIVNANDASKIKSARPRKARF</sequence>
<accession>A0A0K0NKM8</accession>